<feature type="compositionally biased region" description="Basic and acidic residues" evidence="1">
    <location>
        <begin position="1577"/>
        <end position="1597"/>
    </location>
</feature>
<gene>
    <name evidence="4" type="ORF">NCTC10327_01643</name>
</gene>
<keyword evidence="2" id="KW-0812">Transmembrane</keyword>
<feature type="region of interest" description="Disordered" evidence="1">
    <location>
        <begin position="1799"/>
        <end position="1834"/>
    </location>
</feature>
<proteinExistence type="predicted"/>
<evidence type="ECO:0000313" key="4">
    <source>
        <dbReference type="EMBL" id="VDG77021.1"/>
    </source>
</evidence>
<dbReference type="Proteomes" id="UP000269974">
    <property type="component" value="Unassembled WGS sequence"/>
</dbReference>
<feature type="region of interest" description="Disordered" evidence="1">
    <location>
        <begin position="1489"/>
        <end position="1515"/>
    </location>
</feature>
<dbReference type="GO" id="GO:0007156">
    <property type="term" value="P:homophilic cell adhesion via plasma membrane adhesion molecules"/>
    <property type="evidence" value="ECO:0007669"/>
    <property type="project" value="InterPro"/>
</dbReference>
<feature type="region of interest" description="Disordered" evidence="1">
    <location>
        <begin position="1177"/>
        <end position="1210"/>
    </location>
</feature>
<dbReference type="InterPro" id="IPR002126">
    <property type="entry name" value="Cadherin-like_dom"/>
</dbReference>
<feature type="region of interest" description="Disordered" evidence="1">
    <location>
        <begin position="553"/>
        <end position="583"/>
    </location>
</feature>
<feature type="compositionally biased region" description="Acidic residues" evidence="1">
    <location>
        <begin position="557"/>
        <end position="576"/>
    </location>
</feature>
<dbReference type="SUPFAM" id="SSF49313">
    <property type="entry name" value="Cadherin-like"/>
    <property type="match status" value="1"/>
</dbReference>
<organism evidence="4 5">
    <name type="scientific">Actinobaculum suis</name>
    <dbReference type="NCBI Taxonomy" id="1657"/>
    <lineage>
        <taxon>Bacteria</taxon>
        <taxon>Bacillati</taxon>
        <taxon>Actinomycetota</taxon>
        <taxon>Actinomycetes</taxon>
        <taxon>Actinomycetales</taxon>
        <taxon>Actinomycetaceae</taxon>
        <taxon>Actinobaculum</taxon>
    </lineage>
</organism>
<name>A0A7Z9C903_9ACTO</name>
<feature type="compositionally biased region" description="Polar residues" evidence="1">
    <location>
        <begin position="1489"/>
        <end position="1504"/>
    </location>
</feature>
<feature type="region of interest" description="Disordered" evidence="1">
    <location>
        <begin position="1960"/>
        <end position="2013"/>
    </location>
</feature>
<feature type="compositionally biased region" description="Polar residues" evidence="1">
    <location>
        <begin position="1907"/>
        <end position="1928"/>
    </location>
</feature>
<feature type="region of interest" description="Disordered" evidence="1">
    <location>
        <begin position="2041"/>
        <end position="2062"/>
    </location>
</feature>
<feature type="domain" description="Cadherin" evidence="3">
    <location>
        <begin position="1032"/>
        <end position="1088"/>
    </location>
</feature>
<accession>A0A7Z9C903</accession>
<dbReference type="GO" id="GO:0016020">
    <property type="term" value="C:membrane"/>
    <property type="evidence" value="ECO:0007669"/>
    <property type="project" value="InterPro"/>
</dbReference>
<dbReference type="RefSeq" id="WP_185934249.1">
    <property type="nucleotide sequence ID" value="NZ_UYIO01000001.1"/>
</dbReference>
<feature type="region of interest" description="Disordered" evidence="1">
    <location>
        <begin position="279"/>
        <end position="303"/>
    </location>
</feature>
<evidence type="ECO:0000313" key="5">
    <source>
        <dbReference type="Proteomes" id="UP000269974"/>
    </source>
</evidence>
<dbReference type="InterPro" id="IPR015919">
    <property type="entry name" value="Cadherin-like_sf"/>
</dbReference>
<feature type="region of interest" description="Disordered" evidence="1">
    <location>
        <begin position="747"/>
        <end position="784"/>
    </location>
</feature>
<protein>
    <submittedName>
        <fullName evidence="4">Rib/alpha/Esp surface antigen repeat</fullName>
    </submittedName>
</protein>
<feature type="compositionally biased region" description="Polar residues" evidence="1">
    <location>
        <begin position="1988"/>
        <end position="2009"/>
    </location>
</feature>
<dbReference type="CDD" id="cd11304">
    <property type="entry name" value="Cadherin_repeat"/>
    <property type="match status" value="1"/>
</dbReference>
<dbReference type="GO" id="GO:0005509">
    <property type="term" value="F:calcium ion binding"/>
    <property type="evidence" value="ECO:0007669"/>
    <property type="project" value="InterPro"/>
</dbReference>
<sequence length="2167" mass="227337">MPKSKAFSQVVEGGGRSRKVLAVITALALAFGGILTGLFHANTAQAAPTGEIVQPEGPQPDPVTGAIEADAIKNGYVDSQTDMTNAPHTLSGRAWEVDTGTPATMANGLSPVPEGTPVYMQFLSKGVASPIYMARTTNKITQVDGSQAGPGAYAFDLRQGFKDAAGTEYKFSSSSLNSEAYRLWIEPYRNEKTGNLMTILRQANGFFPGTFVNTTTGSNIGGFTTDGTNMQRTGVFMYEHPGEWMKAQNVIHDDKGPIDAPGAQLHTSNTVSGQVWLETGGGADRANSATGPNFDPATTQDTPAEGYTVYMSTLTEEGAAANARIKELPQSEQLAETKRLLEENPHYVKTRSAKTDRDGRYTIRWGDYIDESQRPKDFYDVNNMYIWVENPQGDVVQNYSSYTANLFRSPSANTTWTPQAVPAHNTTVTSRVEDIDTPRYGKEVNSSYNVNIALVPFELIRLDITNFNLTDKPAMRGDVAEVELSGTLSPLRTHIEWRDKNGHKVGEDCPISKLNDAKNCTFTIPEDAKDKDVYTAVLVTGGNDVAADSLSVRVYPDDDGDGVDDDERDPDINNDGEVDRPRTQNDQEIVHGVKIVDEYGEPVRHSNVNAQGVILSDGFRTLSNDELQITYGGQRSDLSKFDVTLTDAQGRSAKASAEETATVSAWRGASGFPVVRNFGMAKFGKGTYSVGITDNIDYWAVTRDSQLTNGGFLDVTGNTPTQFVTFGFDADNNGIADVDEPFNERFEPNPVNPVETNHGVEAKSDPITFDNAKTPAKESLDPTAPNSPLAGTTFAIDPTAPDANVPAGATIDANTGVVTIPNNAPSGDFTVPVKVTYPDNTTDELRVNVKVTSKAHDYEPAYEPTDVDPNESASVSPTFTDKDGAGVTLPDPYSKNPAEIGQVKFSFGTLPAGVEEVANPADVTPGKAYIDPETGEVTFSPSTDQAGKSVELPVVVTYDDTTEDNVNAVFNVGAITSVTQPNYENGSGKPGSEVNIPAPTFDNPKTPDVEKDVPPTGTKFELGPNPPAGVNIDENTGAITVPVPTDATPGDTIEVPVVVTYSDGSKDEVTVTVTVLDFGDNEKYQPAYEGKEGKPGDTVTIDKPTFTDKEGNPANPTKVTYGEQPENPVPSGVAIAEDGSIDVPIPDTATNGEKIDVPVRVTYEDGTHDDVTATVTVRTDDDGDGKLDPLDPKNPQPGDDLCPNTPSGATVDSNGCSVAPTVEQPGPITGTVGTPINEIVVKVDNPGKHTELVCKAEGLPAGLDIVYDEAKGGCVITGTPTAEATDQPVKITVEHKAPETDNPNTDPVVVTTTATINPAGDDDGDGVPNYLDKCLNTPADAKVNENGCSVAPVLGPIDVIEGVKDEAITPIVIPVTNDGKATITACTAENLPAGLEIAYDDAQSACVIKGTPTATGKTADVKITVSYEPVDKHDTHNPAGTIEGSTSANISLRAAIIVPGNPTERAKYDPAYTPVTGKPGETVTVASPTFTDTDGKSANPTGVTYGSPEGTKAPAGVTINPDGSITVVIDNGATNGQIINVPVRVTYSDDTYDDVNATVNVRTDTDGDGYPDPVNPDDPKPGDDKCPGTKPGEKVNEEGCSLNDLNDPNYKPTNASVGVEVSSAAPTFDNPKTADVETNAAPTGTKFALGSDAPANAKIDANTGVITMTPTVEQANQTLNIPVVVTYPNNGGVDETTAQFNVGDTYAAVTTPKWDDSKSRPGVPVVIPNAGDGLPSGSVVAIEECPTGWKCAVQNGDELVVTPPADAPAGAIGKVKVKVTYPDGSEDIETVNVAVVPNPNWDDTTTRPGKGVTIPNNGGEIPEGTTTEVTGPGTSTLNPDGSITVTPNPDAKPGDVIKVSIKDKDGNVIDEVTVTIVPNPNWDDTTTRPGKDVTIPNTGGDIPAGTTVETEGPGTSTLNPDGSITVTPNPDAKPGDVIKVTIKDKDGEPIDEITVTIAPNPNWDDTTTRPGKDVTIPNTGGDVPAGTTVETEGPGTSTLNPDGSITVTPNPDAKPGDVIKVTIKDKDGEPIDEITVTIAPNPNWDDATTHPGKDVTIPNKGGDVPAGTTVEAEGPGEGTLNSDGSITVTPNRDAKPGDAIKVTIKDKDGNVIDEFTVKIVEPEGPAAAKAKSRVKKLSFTGASVLGTLGIAGLLTGVGALLVRRRNR</sequence>
<evidence type="ECO:0000259" key="3">
    <source>
        <dbReference type="PROSITE" id="PS50268"/>
    </source>
</evidence>
<reference evidence="4 5" key="1">
    <citation type="submission" date="2018-11" db="EMBL/GenBank/DDBJ databases">
        <authorList>
            <consortium name="Pathogen Informatics"/>
        </authorList>
    </citation>
    <scope>NUCLEOTIDE SEQUENCE [LARGE SCALE GENOMIC DNA]</scope>
    <source>
        <strain evidence="4 5">NCTC10327</strain>
    </source>
</reference>
<dbReference type="InterPro" id="IPR028974">
    <property type="entry name" value="TSP_type-3_rpt"/>
</dbReference>
<dbReference type="Pfam" id="PF18957">
    <property type="entry name" value="RibLong"/>
    <property type="match status" value="7"/>
</dbReference>
<evidence type="ECO:0000256" key="2">
    <source>
        <dbReference type="SAM" id="Phobius"/>
    </source>
</evidence>
<dbReference type="GO" id="GO:0005975">
    <property type="term" value="P:carbohydrate metabolic process"/>
    <property type="evidence" value="ECO:0007669"/>
    <property type="project" value="UniProtKB-ARBA"/>
</dbReference>
<feature type="transmembrane region" description="Helical" evidence="2">
    <location>
        <begin position="2139"/>
        <end position="2162"/>
    </location>
</feature>
<keyword evidence="2" id="KW-1133">Transmembrane helix</keyword>
<dbReference type="NCBIfam" id="NF038186">
    <property type="entry name" value="YPDG_rpt"/>
    <property type="match status" value="6"/>
</dbReference>
<dbReference type="InterPro" id="IPR044055">
    <property type="entry name" value="RibLong"/>
</dbReference>
<dbReference type="Gene3D" id="2.60.40.10">
    <property type="entry name" value="Immunoglobulins"/>
    <property type="match status" value="2"/>
</dbReference>
<feature type="compositionally biased region" description="Basic and acidic residues" evidence="1">
    <location>
        <begin position="1178"/>
        <end position="1191"/>
    </location>
</feature>
<feature type="compositionally biased region" description="Low complexity" evidence="1">
    <location>
        <begin position="1818"/>
        <end position="1834"/>
    </location>
</feature>
<feature type="region of interest" description="Disordered" evidence="1">
    <location>
        <begin position="1881"/>
        <end position="1932"/>
    </location>
</feature>
<keyword evidence="2" id="KW-0472">Membrane</keyword>
<comment type="caution">
    <text evidence="4">The sequence shown here is derived from an EMBL/GenBank/DDBJ whole genome shotgun (WGS) entry which is preliminary data.</text>
</comment>
<dbReference type="SUPFAM" id="SSF103647">
    <property type="entry name" value="TSP type-3 repeat"/>
    <property type="match status" value="1"/>
</dbReference>
<dbReference type="PROSITE" id="PS50268">
    <property type="entry name" value="CADHERIN_2"/>
    <property type="match status" value="1"/>
</dbReference>
<feature type="region of interest" description="Disordered" evidence="1">
    <location>
        <begin position="860"/>
        <end position="894"/>
    </location>
</feature>
<feature type="region of interest" description="Disordered" evidence="1">
    <location>
        <begin position="1560"/>
        <end position="1609"/>
    </location>
</feature>
<feature type="compositionally biased region" description="Polar residues" evidence="1">
    <location>
        <begin position="287"/>
        <end position="302"/>
    </location>
</feature>
<evidence type="ECO:0000256" key="1">
    <source>
        <dbReference type="SAM" id="MobiDB-lite"/>
    </source>
</evidence>
<dbReference type="EMBL" id="UYIO01000001">
    <property type="protein sequence ID" value="VDG77021.1"/>
    <property type="molecule type" value="Genomic_DNA"/>
</dbReference>
<dbReference type="InterPro" id="IPR013783">
    <property type="entry name" value="Ig-like_fold"/>
</dbReference>
<feature type="region of interest" description="Disordered" evidence="1">
    <location>
        <begin position="1104"/>
        <end position="1126"/>
    </location>
</feature>